<organism evidence="1 2">
    <name type="scientific">Mesotoga prima</name>
    <dbReference type="NCBI Taxonomy" id="1184387"/>
    <lineage>
        <taxon>Bacteria</taxon>
        <taxon>Thermotogati</taxon>
        <taxon>Thermotogota</taxon>
        <taxon>Thermotogae</taxon>
        <taxon>Kosmotogales</taxon>
        <taxon>Kosmotogaceae</taxon>
        <taxon>Mesotoga</taxon>
    </lineage>
</organism>
<evidence type="ECO:0000313" key="1">
    <source>
        <dbReference type="EMBL" id="KUK78001.1"/>
    </source>
</evidence>
<dbReference type="PANTHER" id="PTHR43324:SF1">
    <property type="entry name" value="RADICAL SAM CORE DOMAIN-CONTAINING PROTEIN"/>
    <property type="match status" value="1"/>
</dbReference>
<accession>A0A101HJI4</accession>
<proteinExistence type="predicted"/>
<dbReference type="AlphaFoldDB" id="A0A101HJI4"/>
<feature type="non-terminal residue" evidence="1">
    <location>
        <position position="76"/>
    </location>
</feature>
<dbReference type="Proteomes" id="UP000054092">
    <property type="component" value="Unassembled WGS sequence"/>
</dbReference>
<name>A0A101HJI4_9BACT</name>
<comment type="caution">
    <text evidence="1">The sequence shown here is derived from an EMBL/GenBank/DDBJ whole genome shotgun (WGS) entry which is preliminary data.</text>
</comment>
<evidence type="ECO:0000313" key="2">
    <source>
        <dbReference type="Proteomes" id="UP000054092"/>
    </source>
</evidence>
<dbReference type="EMBL" id="LGGP01000429">
    <property type="protein sequence ID" value="KUK78001.1"/>
    <property type="molecule type" value="Genomic_DNA"/>
</dbReference>
<protein>
    <submittedName>
        <fullName evidence="1">Radical SAM domain protein</fullName>
    </submittedName>
</protein>
<dbReference type="PANTHER" id="PTHR43324">
    <property type="match status" value="1"/>
</dbReference>
<reference evidence="2" key="1">
    <citation type="journal article" date="2015" name="MBio">
        <title>Genome-Resolved Metagenomic Analysis Reveals Roles for Candidate Phyla and Other Microbial Community Members in Biogeochemical Transformations in Oil Reservoirs.</title>
        <authorList>
            <person name="Hu P."/>
            <person name="Tom L."/>
            <person name="Singh A."/>
            <person name="Thomas B.C."/>
            <person name="Baker B.J."/>
            <person name="Piceno Y.M."/>
            <person name="Andersen G.L."/>
            <person name="Banfield J.F."/>
        </authorList>
    </citation>
    <scope>NUCLEOTIDE SEQUENCE [LARGE SCALE GENOMIC DNA]</scope>
</reference>
<sequence>MKALIIDGYTDEPAAFGVPPYISPRIRALAGAFLLKRFETDYLTIDQVRSGNHWNRPNDYDFLLVFGGVTTSGRYL</sequence>
<gene>
    <name evidence="1" type="ORF">XD94_1876</name>
</gene>